<dbReference type="Gene3D" id="1.10.510.10">
    <property type="entry name" value="Transferase(Phosphotransferase) domain 1"/>
    <property type="match status" value="1"/>
</dbReference>
<feature type="compositionally biased region" description="Basic and acidic residues" evidence="8">
    <location>
        <begin position="551"/>
        <end position="562"/>
    </location>
</feature>
<reference evidence="10 11" key="1">
    <citation type="journal article" date="2008" name="Nature">
        <title>The Phaeodactylum genome reveals the evolutionary history of diatom genomes.</title>
        <authorList>
            <person name="Bowler C."/>
            <person name="Allen A.E."/>
            <person name="Badger J.H."/>
            <person name="Grimwood J."/>
            <person name="Jabbari K."/>
            <person name="Kuo A."/>
            <person name="Maheswari U."/>
            <person name="Martens C."/>
            <person name="Maumus F."/>
            <person name="Otillar R.P."/>
            <person name="Rayko E."/>
            <person name="Salamov A."/>
            <person name="Vandepoele K."/>
            <person name="Beszteri B."/>
            <person name="Gruber A."/>
            <person name="Heijde M."/>
            <person name="Katinka M."/>
            <person name="Mock T."/>
            <person name="Valentin K."/>
            <person name="Verret F."/>
            <person name="Berges J.A."/>
            <person name="Brownlee C."/>
            <person name="Cadoret J.P."/>
            <person name="Chiovitti A."/>
            <person name="Choi C.J."/>
            <person name="Coesel S."/>
            <person name="De Martino A."/>
            <person name="Detter J.C."/>
            <person name="Durkin C."/>
            <person name="Falciatore A."/>
            <person name="Fournet J."/>
            <person name="Haruta M."/>
            <person name="Huysman M.J."/>
            <person name="Jenkins B.D."/>
            <person name="Jiroutova K."/>
            <person name="Jorgensen R.E."/>
            <person name="Joubert Y."/>
            <person name="Kaplan A."/>
            <person name="Kroger N."/>
            <person name="Kroth P.G."/>
            <person name="La Roche J."/>
            <person name="Lindquist E."/>
            <person name="Lommer M."/>
            <person name="Martin-Jezequel V."/>
            <person name="Lopez P.J."/>
            <person name="Lucas S."/>
            <person name="Mangogna M."/>
            <person name="McGinnis K."/>
            <person name="Medlin L.K."/>
            <person name="Montsant A."/>
            <person name="Oudot-Le Secq M.P."/>
            <person name="Napoli C."/>
            <person name="Obornik M."/>
            <person name="Parker M.S."/>
            <person name="Petit J.L."/>
            <person name="Porcel B.M."/>
            <person name="Poulsen N."/>
            <person name="Robison M."/>
            <person name="Rychlewski L."/>
            <person name="Rynearson T.A."/>
            <person name="Schmutz J."/>
            <person name="Shapiro H."/>
            <person name="Siaut M."/>
            <person name="Stanley M."/>
            <person name="Sussman M.R."/>
            <person name="Taylor A.R."/>
            <person name="Vardi A."/>
            <person name="von Dassow P."/>
            <person name="Vyverman W."/>
            <person name="Willis A."/>
            <person name="Wyrwicz L.S."/>
            <person name="Rokhsar D.S."/>
            <person name="Weissenbach J."/>
            <person name="Armbrust E.V."/>
            <person name="Green B.R."/>
            <person name="Van de Peer Y."/>
            <person name="Grigoriev I.V."/>
        </authorList>
    </citation>
    <scope>NUCLEOTIDE SEQUENCE [LARGE SCALE GENOMIC DNA]</scope>
    <source>
        <strain evidence="10 11">CCAP 1055/1</strain>
    </source>
</reference>
<protein>
    <recommendedName>
        <fullName evidence="9">Protein kinase domain-containing protein</fullName>
    </recommendedName>
</protein>
<dbReference type="InterPro" id="IPR011009">
    <property type="entry name" value="Kinase-like_dom_sf"/>
</dbReference>
<name>B7FVD7_PHATC</name>
<feature type="compositionally biased region" description="Basic and acidic residues" evidence="8">
    <location>
        <begin position="487"/>
        <end position="498"/>
    </location>
</feature>
<evidence type="ECO:0000256" key="1">
    <source>
        <dbReference type="ARBA" id="ARBA00022679"/>
    </source>
</evidence>
<feature type="region of interest" description="Disordered" evidence="8">
    <location>
        <begin position="482"/>
        <end position="515"/>
    </location>
</feature>
<dbReference type="HOGENOM" id="CLU_299472_0_0_1"/>
<feature type="region of interest" description="Disordered" evidence="8">
    <location>
        <begin position="370"/>
        <end position="389"/>
    </location>
</feature>
<feature type="region of interest" description="Disordered" evidence="8">
    <location>
        <begin position="605"/>
        <end position="624"/>
    </location>
</feature>
<keyword evidence="5" id="KW-0652">Protein synthesis inhibitor</keyword>
<keyword evidence="2 7" id="KW-0547">Nucleotide-binding</keyword>
<dbReference type="InterPro" id="IPR000719">
    <property type="entry name" value="Prot_kinase_dom"/>
</dbReference>
<feature type="binding site" evidence="7">
    <location>
        <position position="783"/>
    </location>
    <ligand>
        <name>ATP</name>
        <dbReference type="ChEBI" id="CHEBI:30616"/>
    </ligand>
</feature>
<evidence type="ECO:0000256" key="5">
    <source>
        <dbReference type="ARBA" id="ARBA00023193"/>
    </source>
</evidence>
<comment type="similarity">
    <text evidence="6">Belongs to the protein kinase superfamily. Ser/Thr protein kinase family. GCN2 subfamily.</text>
</comment>
<dbReference type="Gene3D" id="3.30.200.20">
    <property type="entry name" value="Phosphorylase Kinase, domain 1"/>
    <property type="match status" value="1"/>
</dbReference>
<dbReference type="STRING" id="556484.B7FVD7"/>
<proteinExistence type="inferred from homology"/>
<evidence type="ECO:0000256" key="3">
    <source>
        <dbReference type="ARBA" id="ARBA00022777"/>
    </source>
</evidence>
<accession>B7FVD7</accession>
<dbReference type="InterPro" id="IPR050339">
    <property type="entry name" value="CC_SR_Kinase"/>
</dbReference>
<feature type="region of interest" description="Disordered" evidence="8">
    <location>
        <begin position="279"/>
        <end position="308"/>
    </location>
</feature>
<evidence type="ECO:0000313" key="10">
    <source>
        <dbReference type="EMBL" id="EEC49610.1"/>
    </source>
</evidence>
<evidence type="ECO:0000259" key="9">
    <source>
        <dbReference type="PROSITE" id="PS50011"/>
    </source>
</evidence>
<evidence type="ECO:0000256" key="7">
    <source>
        <dbReference type="PROSITE-ProRule" id="PRU10141"/>
    </source>
</evidence>
<keyword evidence="11" id="KW-1185">Reference proteome</keyword>
<dbReference type="OrthoDB" id="5337378at2759"/>
<feature type="region of interest" description="Disordered" evidence="8">
    <location>
        <begin position="181"/>
        <end position="213"/>
    </location>
</feature>
<dbReference type="GO" id="GO:0005524">
    <property type="term" value="F:ATP binding"/>
    <property type="evidence" value="ECO:0007669"/>
    <property type="project" value="UniProtKB-UniRule"/>
</dbReference>
<dbReference type="GeneID" id="7199700"/>
<dbReference type="GO" id="GO:0004672">
    <property type="term" value="F:protein kinase activity"/>
    <property type="evidence" value="ECO:0007669"/>
    <property type="project" value="InterPro"/>
</dbReference>
<dbReference type="PANTHER" id="PTHR11042:SF190">
    <property type="entry name" value="MITOSIS INHIBITOR PROTEIN KINASE MIK1"/>
    <property type="match status" value="1"/>
</dbReference>
<feature type="compositionally biased region" description="Basic and acidic residues" evidence="8">
    <location>
        <begin position="706"/>
        <end position="716"/>
    </location>
</feature>
<dbReference type="InParanoid" id="B7FVD7"/>
<evidence type="ECO:0000313" key="11">
    <source>
        <dbReference type="Proteomes" id="UP000000759"/>
    </source>
</evidence>
<evidence type="ECO:0000256" key="2">
    <source>
        <dbReference type="ARBA" id="ARBA00022741"/>
    </source>
</evidence>
<keyword evidence="4 7" id="KW-0067">ATP-binding</keyword>
<dbReference type="InterPro" id="IPR008271">
    <property type="entry name" value="Ser/Thr_kinase_AS"/>
</dbReference>
<dbReference type="PROSITE" id="PS00107">
    <property type="entry name" value="PROTEIN_KINASE_ATP"/>
    <property type="match status" value="1"/>
</dbReference>
<evidence type="ECO:0000256" key="8">
    <source>
        <dbReference type="SAM" id="MobiDB-lite"/>
    </source>
</evidence>
<evidence type="ECO:0000256" key="6">
    <source>
        <dbReference type="ARBA" id="ARBA00037982"/>
    </source>
</evidence>
<dbReference type="EMBL" id="CM000608">
    <property type="protein sequence ID" value="EEC49610.1"/>
    <property type="molecule type" value="Genomic_DNA"/>
</dbReference>
<dbReference type="eggNOG" id="KOG0601">
    <property type="taxonomic scope" value="Eukaryota"/>
</dbReference>
<feature type="region of interest" description="Disordered" evidence="8">
    <location>
        <begin position="538"/>
        <end position="590"/>
    </location>
</feature>
<dbReference type="Proteomes" id="UP000000759">
    <property type="component" value="Chromosome 5"/>
</dbReference>
<organism evidence="10 11">
    <name type="scientific">Phaeodactylum tricornutum (strain CCAP 1055/1)</name>
    <dbReference type="NCBI Taxonomy" id="556484"/>
    <lineage>
        <taxon>Eukaryota</taxon>
        <taxon>Sar</taxon>
        <taxon>Stramenopiles</taxon>
        <taxon>Ochrophyta</taxon>
        <taxon>Bacillariophyta</taxon>
        <taxon>Bacillariophyceae</taxon>
        <taxon>Bacillariophycidae</taxon>
        <taxon>Naviculales</taxon>
        <taxon>Phaeodactylaceae</taxon>
        <taxon>Phaeodactylum</taxon>
    </lineage>
</organism>
<dbReference type="InterPro" id="IPR017441">
    <property type="entry name" value="Protein_kinase_ATP_BS"/>
</dbReference>
<reference evidence="11" key="2">
    <citation type="submission" date="2008-08" db="EMBL/GenBank/DDBJ databases">
        <authorList>
            <consortium name="Diatom Consortium"/>
            <person name="Grigoriev I."/>
            <person name="Grimwood J."/>
            <person name="Kuo A."/>
            <person name="Otillar R.P."/>
            <person name="Salamov A."/>
            <person name="Detter J.C."/>
            <person name="Lindquist E."/>
            <person name="Shapiro H."/>
            <person name="Lucas S."/>
            <person name="Glavina del Rio T."/>
            <person name="Pitluck S."/>
            <person name="Rokhsar D."/>
            <person name="Bowler C."/>
        </authorList>
    </citation>
    <scope>GENOME REANNOTATION</scope>
    <source>
        <strain evidence="11">CCAP 1055/1</strain>
    </source>
</reference>
<keyword evidence="1" id="KW-0808">Transferase</keyword>
<dbReference type="GO" id="GO:0017148">
    <property type="term" value="P:negative regulation of translation"/>
    <property type="evidence" value="ECO:0007669"/>
    <property type="project" value="UniProtKB-KW"/>
</dbReference>
<dbReference type="PROSITE" id="PS50011">
    <property type="entry name" value="PROTEIN_KINASE_DOM"/>
    <property type="match status" value="1"/>
</dbReference>
<feature type="domain" description="Protein kinase" evidence="9">
    <location>
        <begin position="754"/>
        <end position="1045"/>
    </location>
</feature>
<dbReference type="RefSeq" id="XP_002178912.1">
    <property type="nucleotide sequence ID" value="XM_002178876.1"/>
</dbReference>
<keyword evidence="3" id="KW-0418">Kinase</keyword>
<feature type="region of interest" description="Disordered" evidence="8">
    <location>
        <begin position="686"/>
        <end position="718"/>
    </location>
</feature>
<feature type="compositionally biased region" description="Low complexity" evidence="8">
    <location>
        <begin position="565"/>
        <end position="578"/>
    </location>
</feature>
<gene>
    <name evidence="10" type="primary">MYT1</name>
    <name evidence="10" type="ORF">PHATRDRAFT_44716</name>
</gene>
<dbReference type="KEGG" id="pti:PHATRDRAFT_44716"/>
<dbReference type="PROSITE" id="PS00108">
    <property type="entry name" value="PROTEIN_KINASE_ST"/>
    <property type="match status" value="1"/>
</dbReference>
<dbReference type="SUPFAM" id="SSF56112">
    <property type="entry name" value="Protein kinase-like (PK-like)"/>
    <property type="match status" value="1"/>
</dbReference>
<dbReference type="GO" id="GO:0005634">
    <property type="term" value="C:nucleus"/>
    <property type="evidence" value="ECO:0007669"/>
    <property type="project" value="TreeGrafter"/>
</dbReference>
<dbReference type="AlphaFoldDB" id="B7FVD7"/>
<evidence type="ECO:0000256" key="4">
    <source>
        <dbReference type="ARBA" id="ARBA00022840"/>
    </source>
</evidence>
<dbReference type="PANTHER" id="PTHR11042">
    <property type="entry name" value="EUKARYOTIC TRANSLATION INITIATION FACTOR 2-ALPHA KINASE EIF2-ALPHA KINASE -RELATED"/>
    <property type="match status" value="1"/>
</dbReference>
<dbReference type="PaxDb" id="2850-Phatr44716"/>
<dbReference type="Pfam" id="PF00069">
    <property type="entry name" value="Pkinase"/>
    <property type="match status" value="1"/>
</dbReference>
<dbReference type="SMART" id="SM00220">
    <property type="entry name" value="S_TKc"/>
    <property type="match status" value="1"/>
</dbReference>
<sequence length="1108" mass="120318">MGALPVSKSIVAGFGWQQPSRSLSDGVHLHDIPAPPAPAVYQHAGSPAKAYRTLWSLFGSTHTVKHSVLVTIILLFFFTRQEKHTTTQIRCTYTVRHEPRAPSIHAMDAMSVSAVASLETVATVAAAAAQSHRTAISTPASFVTSASEPIPGTILRTRSLDEAAPRSSLSTIRAADLAKTNTNTKTHTHQTDVPPGNTASALSHHPATLSPNPAFARRTRSLSVTDDSEPSFEDEHRTTSHLAWEMSDLPPPCTTQHLYAPRMRGSGITSKKMAIGKLTPASARRHRKSPMRRVPPLTPHRASTASGVLTAPCSSGDCMEEDDCDDDNNNNSNTSIYRRPLQNIGTVKKMPKLSLGTVATSASSTAFLETTHDTADSDETNETSTPFRFTSFPASLPRIPYHPSTLDTHDALLCPATTVKKRMTFDEDDKTNNTSVSSIHDDEDFETFSAAAASPTGTPVARTRLNFASVLSPFDASTRAASIPLQESDRTRSLDSGDRLPPSRHSNFLSFADHDHIKPKTPREVQLLFHLDAAPCSPIPGIPEEEGDLSSSDRSDGNDNREVLTSTSRLSQSSTATTESGSRQRRPMPDMSAFDSEALFSRDRSSLGVAASSSTPPASPKLLCPPTPVRTPAWAHADTAHASLGGGFAAGGQSKLSRCNSLTVTKVLATCPLQVLEGRSSLENSLLEEEGGRNESNMSSAFGSLHHLDGSDHDTTIDADMEDAGSAASGEPSPFKQRQSLGEVGAVVSMTSSFEVLSTLGSGTFADVYKVRSKTDGSLYAIKRNRRQFRGKRDRDQALAEVRYMQRLQSIVATAPSVSTQNSSYCLHVLFFYQAWQEDGHFFCQTELCCRDTCRDLIDSVKTKWNEAKLRYPSVAKLEHSGRLVPESSVWKVCHDACAGLSHIHSHGLVHLDIKPSNIFFVEHPRYGPMCKIGDFGMTCEIGSSEDGQEGDQLYMSLESLTNSARHPSADIFSLGLTLYELASHSTFEVPVEGARWHELRSGRQVPNLPESRSADLVKLIGLMLSADVARRPTADLVLGNDQVLLFGNNRESFLIEYLRDASAAERAEVRGSFIDREDQTPRIASRSRVCSPPVGMMPPMAPMLYSP</sequence>
<dbReference type="GO" id="GO:0005737">
    <property type="term" value="C:cytoplasm"/>
    <property type="evidence" value="ECO:0007669"/>
    <property type="project" value="TreeGrafter"/>
</dbReference>